<evidence type="ECO:0000313" key="1">
    <source>
        <dbReference type="EMBL" id="BCZ45708.1"/>
    </source>
</evidence>
<protein>
    <recommendedName>
        <fullName evidence="3">ABC transporter ATP-binding protein</fullName>
    </recommendedName>
</protein>
<keyword evidence="2" id="KW-1185">Reference proteome</keyword>
<sequence length="48" mass="5787">MKYGTTMIIVTHNDSIKYMSHKVIKVRDGKIEKEYKNENLMKVKDIEW</sequence>
<gene>
    <name evidence="1" type="ORF">psyc5s11_17750</name>
</gene>
<dbReference type="Proteomes" id="UP000824633">
    <property type="component" value="Chromosome"/>
</dbReference>
<dbReference type="EMBL" id="AP024849">
    <property type="protein sequence ID" value="BCZ45708.1"/>
    <property type="molecule type" value="Genomic_DNA"/>
</dbReference>
<reference evidence="2" key="1">
    <citation type="submission" date="2021-07" db="EMBL/GenBank/DDBJ databases">
        <title>Complete genome sequencing of a Clostridium isolate.</title>
        <authorList>
            <person name="Ueki A."/>
            <person name="Tonouchi A."/>
        </authorList>
    </citation>
    <scope>NUCLEOTIDE SEQUENCE [LARGE SCALE GENOMIC DNA]</scope>
    <source>
        <strain evidence="2">C5S11</strain>
    </source>
</reference>
<accession>A0ABM7T3G7</accession>
<proteinExistence type="predicted"/>
<name>A0ABM7T3G7_9CLOT</name>
<evidence type="ECO:0008006" key="3">
    <source>
        <dbReference type="Google" id="ProtNLM"/>
    </source>
</evidence>
<evidence type="ECO:0000313" key="2">
    <source>
        <dbReference type="Proteomes" id="UP000824633"/>
    </source>
</evidence>
<organism evidence="1 2">
    <name type="scientific">Clostridium gelidum</name>
    <dbReference type="NCBI Taxonomy" id="704125"/>
    <lineage>
        <taxon>Bacteria</taxon>
        <taxon>Bacillati</taxon>
        <taxon>Bacillota</taxon>
        <taxon>Clostridia</taxon>
        <taxon>Eubacteriales</taxon>
        <taxon>Clostridiaceae</taxon>
        <taxon>Clostridium</taxon>
    </lineage>
</organism>